<feature type="region of interest" description="Disordered" evidence="1">
    <location>
        <begin position="40"/>
        <end position="108"/>
    </location>
</feature>
<feature type="compositionally biased region" description="Low complexity" evidence="1">
    <location>
        <begin position="1"/>
        <end position="10"/>
    </location>
</feature>
<organism evidence="3 4">
    <name type="scientific">Leishmania donovani</name>
    <dbReference type="NCBI Taxonomy" id="5661"/>
    <lineage>
        <taxon>Eukaryota</taxon>
        <taxon>Discoba</taxon>
        <taxon>Euglenozoa</taxon>
        <taxon>Kinetoplastea</taxon>
        <taxon>Metakinetoplastina</taxon>
        <taxon>Trypanosomatida</taxon>
        <taxon>Trypanosomatidae</taxon>
        <taxon>Leishmaniinae</taxon>
        <taxon>Leishmania</taxon>
    </lineage>
</organism>
<protein>
    <submittedName>
        <fullName evidence="3">Uncharacterized protein</fullName>
    </submittedName>
</protein>
<evidence type="ECO:0000313" key="4">
    <source>
        <dbReference type="Proteomes" id="UP000274082"/>
    </source>
</evidence>
<proteinExistence type="predicted"/>
<dbReference type="PANTHER" id="PTHR39668">
    <property type="entry name" value="HYPOTHETICAL TRANSMEMBRANE PROTEIN L6586.03-RELATED"/>
    <property type="match status" value="1"/>
</dbReference>
<feature type="region of interest" description="Disordered" evidence="1">
    <location>
        <begin position="1"/>
        <end position="23"/>
    </location>
</feature>
<reference evidence="3 4" key="1">
    <citation type="journal article" date="2018" name="Sci. Rep.">
        <title>A complete Leishmania donovani reference genome identifies novel genetic variations associated with virulence.</title>
        <authorList>
            <person name="Lypaczewski P."/>
            <person name="Hoshizaki J."/>
            <person name="Zhang W.-W."/>
            <person name="McCall L.-I."/>
            <person name="Torcivia-Rodriguez J."/>
            <person name="Simonyan V."/>
            <person name="Kaur A."/>
            <person name="Dewar K."/>
            <person name="Matlashewski G."/>
        </authorList>
    </citation>
    <scope>NUCLEOTIDE SEQUENCE [LARGE SCALE GENOMIC DNA]</scope>
    <source>
        <strain evidence="3 4">LdCL</strain>
    </source>
</reference>
<dbReference type="PANTHER" id="PTHR39668:SF2">
    <property type="match status" value="1"/>
</dbReference>
<dbReference type="OrthoDB" id="267606at2759"/>
<evidence type="ECO:0000256" key="1">
    <source>
        <dbReference type="SAM" id="MobiDB-lite"/>
    </source>
</evidence>
<accession>A0A3S7X7Z9</accession>
<feature type="transmembrane region" description="Helical" evidence="2">
    <location>
        <begin position="215"/>
        <end position="234"/>
    </location>
</feature>
<dbReference type="AlphaFoldDB" id="A0A3S7X7Z9"/>
<evidence type="ECO:0000313" key="3">
    <source>
        <dbReference type="EMBL" id="AYU82581.1"/>
    </source>
</evidence>
<feature type="compositionally biased region" description="Gly residues" evidence="1">
    <location>
        <begin position="11"/>
        <end position="20"/>
    </location>
</feature>
<keyword evidence="2" id="KW-1133">Transmembrane helix</keyword>
<dbReference type="EMBL" id="CP029533">
    <property type="protein sequence ID" value="AYU82581.1"/>
    <property type="molecule type" value="Genomic_DNA"/>
</dbReference>
<dbReference type="VEuPathDB" id="TriTrypDB:LdCL_340030300"/>
<feature type="transmembrane region" description="Helical" evidence="2">
    <location>
        <begin position="173"/>
        <end position="194"/>
    </location>
</feature>
<keyword evidence="2" id="KW-0472">Membrane</keyword>
<keyword evidence="2" id="KW-0812">Transmembrane</keyword>
<dbReference type="VEuPathDB" id="TriTrypDB:LDHU3_34.3770"/>
<dbReference type="VEuPathDB" id="TriTrypDB:LdBPK_342260.1"/>
<keyword evidence="4" id="KW-1185">Reference proteome</keyword>
<gene>
    <name evidence="3" type="ORF">LdCL_340030300</name>
</gene>
<feature type="compositionally biased region" description="Polar residues" evidence="1">
    <location>
        <begin position="41"/>
        <end position="59"/>
    </location>
</feature>
<sequence length="377" mass="39592">MLRESASSSQGGEGGGGGLTGENAFSRSALLPAWVPPEASTLHQRSASLTPQLNSTTCSPLLGLRRSNASKMAGHGDDGLRGAGASASPQPPLGNPRFGLSPQRASTSLNMPSPPLSSMYYSPQVPPAQCSGLSITPTVASFMSSSSSHSPTAARVLMSAAASQSPSRRPVRLALGAFCMLNAVIAFLFTWMMCTQQIGFALTAAKRRWDLKERSGATCTAGVYYLIIGLVLLIDRLSSTVAVVAQLGVRLVRAGFPSILRWLMWCVSRIAASRVCVPLLRRLAPHAAIASSENYRVLMRSKSARPLRSSSAAVPAVGAPTALSGHGLLPRFSCSQMGSSFQCSQTNSMREPVADSEVDRRPCSATAASLSIRRRGG</sequence>
<dbReference type="Proteomes" id="UP000274082">
    <property type="component" value="Chromosome 34"/>
</dbReference>
<evidence type="ECO:0000256" key="2">
    <source>
        <dbReference type="SAM" id="Phobius"/>
    </source>
</evidence>
<name>A0A3S7X7Z9_LEIDO</name>